<reference evidence="2 3" key="1">
    <citation type="submission" date="2023-11" db="EMBL/GenBank/DDBJ databases">
        <title>Actinomadura monticuli sp. nov., isolated from volcanic ash.</title>
        <authorList>
            <person name="Lee S.D."/>
            <person name="Yang H."/>
            <person name="Kim I.S."/>
        </authorList>
    </citation>
    <scope>NUCLEOTIDE SEQUENCE [LARGE SCALE GENOMIC DNA]</scope>
    <source>
        <strain evidence="2 3">DSM 45346</strain>
    </source>
</reference>
<keyword evidence="3" id="KW-1185">Reference proteome</keyword>
<comment type="caution">
    <text evidence="2">The sequence shown here is derived from an EMBL/GenBank/DDBJ whole genome shotgun (WGS) entry which is preliminary data.</text>
</comment>
<dbReference type="RefSeq" id="WP_371944931.1">
    <property type="nucleotide sequence ID" value="NZ_JAXCEH010000026.1"/>
</dbReference>
<protein>
    <submittedName>
        <fullName evidence="2">Uncharacterized protein</fullName>
    </submittedName>
</protein>
<gene>
    <name evidence="2" type="ORF">SM436_30580</name>
</gene>
<accession>A0ABV4R7G5</accession>
<evidence type="ECO:0000256" key="1">
    <source>
        <dbReference type="SAM" id="MobiDB-lite"/>
    </source>
</evidence>
<feature type="region of interest" description="Disordered" evidence="1">
    <location>
        <begin position="119"/>
        <end position="140"/>
    </location>
</feature>
<dbReference type="Proteomes" id="UP001569904">
    <property type="component" value="Unassembled WGS sequence"/>
</dbReference>
<organism evidence="2 3">
    <name type="scientific">Actinomadura chokoriensis</name>
    <dbReference type="NCBI Taxonomy" id="454156"/>
    <lineage>
        <taxon>Bacteria</taxon>
        <taxon>Bacillati</taxon>
        <taxon>Actinomycetota</taxon>
        <taxon>Actinomycetes</taxon>
        <taxon>Streptosporangiales</taxon>
        <taxon>Thermomonosporaceae</taxon>
        <taxon>Actinomadura</taxon>
    </lineage>
</organism>
<name>A0ABV4R7G5_9ACTN</name>
<feature type="compositionally biased region" description="Low complexity" evidence="1">
    <location>
        <begin position="122"/>
        <end position="140"/>
    </location>
</feature>
<proteinExistence type="predicted"/>
<dbReference type="EMBL" id="JAXCEH010000026">
    <property type="protein sequence ID" value="MFA1558052.1"/>
    <property type="molecule type" value="Genomic_DNA"/>
</dbReference>
<evidence type="ECO:0000313" key="2">
    <source>
        <dbReference type="EMBL" id="MFA1558052.1"/>
    </source>
</evidence>
<evidence type="ECO:0000313" key="3">
    <source>
        <dbReference type="Proteomes" id="UP001569904"/>
    </source>
</evidence>
<sequence>MNHLSPTVPQPEVTGTCLIFELCALIDATAKLDEKPRDRLQAMHEVVAVAYRVAEAAGPILDSEAALLTALRDAAAARPPIPDSCPGCQKTNGARCGHHACGTGVAETYHELGHALSGPIYTDPANNPTPQAPAAADRQR</sequence>